<dbReference type="InterPro" id="IPR011011">
    <property type="entry name" value="Znf_FYVE_PHD"/>
</dbReference>
<dbReference type="InterPro" id="IPR056065">
    <property type="entry name" value="DUF7648"/>
</dbReference>
<dbReference type="PANTHER" id="PTHR14571">
    <property type="entry name" value="HISTONE-LYSINE N-METHYLTRANSFERASE SET-26-RELATED"/>
    <property type="match status" value="1"/>
</dbReference>
<feature type="compositionally biased region" description="Basic and acidic residues" evidence="6">
    <location>
        <begin position="293"/>
        <end position="303"/>
    </location>
</feature>
<keyword evidence="3" id="KW-0863">Zinc-finger</keyword>
<dbReference type="SMART" id="SM00249">
    <property type="entry name" value="PHD"/>
    <property type="match status" value="1"/>
</dbReference>
<dbReference type="SUPFAM" id="SSF57903">
    <property type="entry name" value="FYVE/PHD zinc finger"/>
    <property type="match status" value="1"/>
</dbReference>
<feature type="region of interest" description="Disordered" evidence="6">
    <location>
        <begin position="616"/>
        <end position="814"/>
    </location>
</feature>
<feature type="compositionally biased region" description="Polar residues" evidence="6">
    <location>
        <begin position="792"/>
        <end position="803"/>
    </location>
</feature>
<feature type="compositionally biased region" description="Polar residues" evidence="6">
    <location>
        <begin position="959"/>
        <end position="970"/>
    </location>
</feature>
<dbReference type="OrthoDB" id="79252at2759"/>
<keyword evidence="2" id="KW-0479">Metal-binding</keyword>
<dbReference type="GO" id="GO:0005634">
    <property type="term" value="C:nucleus"/>
    <property type="evidence" value="ECO:0007669"/>
    <property type="project" value="UniProtKB-SubCell"/>
</dbReference>
<dbReference type="PROSITE" id="PS01359">
    <property type="entry name" value="ZF_PHD_1"/>
    <property type="match status" value="1"/>
</dbReference>
<feature type="domain" description="Zinc finger PHD-type" evidence="7">
    <location>
        <begin position="24"/>
        <end position="67"/>
    </location>
</feature>
<feature type="compositionally biased region" description="Basic and acidic residues" evidence="6">
    <location>
        <begin position="542"/>
        <end position="563"/>
    </location>
</feature>
<name>A0A5N6R262_9ROSI</name>
<organism evidence="8 9">
    <name type="scientific">Carpinus fangiana</name>
    <dbReference type="NCBI Taxonomy" id="176857"/>
    <lineage>
        <taxon>Eukaryota</taxon>
        <taxon>Viridiplantae</taxon>
        <taxon>Streptophyta</taxon>
        <taxon>Embryophyta</taxon>
        <taxon>Tracheophyta</taxon>
        <taxon>Spermatophyta</taxon>
        <taxon>Magnoliopsida</taxon>
        <taxon>eudicotyledons</taxon>
        <taxon>Gunneridae</taxon>
        <taxon>Pentapetalae</taxon>
        <taxon>rosids</taxon>
        <taxon>fabids</taxon>
        <taxon>Fagales</taxon>
        <taxon>Betulaceae</taxon>
        <taxon>Carpinus</taxon>
    </lineage>
</organism>
<feature type="region of interest" description="Disordered" evidence="6">
    <location>
        <begin position="488"/>
        <end position="563"/>
    </location>
</feature>
<feature type="compositionally biased region" description="Low complexity" evidence="6">
    <location>
        <begin position="941"/>
        <end position="954"/>
    </location>
</feature>
<dbReference type="GO" id="GO:0008270">
    <property type="term" value="F:zinc ion binding"/>
    <property type="evidence" value="ECO:0007669"/>
    <property type="project" value="UniProtKB-KW"/>
</dbReference>
<reference evidence="8 9" key="1">
    <citation type="submission" date="2019-06" db="EMBL/GenBank/DDBJ databases">
        <title>A chromosomal-level reference genome of Carpinus fangiana (Coryloideae, Betulaceae).</title>
        <authorList>
            <person name="Yang X."/>
            <person name="Wang Z."/>
            <person name="Zhang L."/>
            <person name="Hao G."/>
            <person name="Liu J."/>
            <person name="Yang Y."/>
        </authorList>
    </citation>
    <scope>NUCLEOTIDE SEQUENCE [LARGE SCALE GENOMIC DNA]</scope>
    <source>
        <strain evidence="8">Cfa_2016G</strain>
        <tissue evidence="8">Leaf</tissue>
    </source>
</reference>
<dbReference type="Pfam" id="PF24659">
    <property type="entry name" value="DUF7648"/>
    <property type="match status" value="1"/>
</dbReference>
<dbReference type="InterPro" id="IPR013083">
    <property type="entry name" value="Znf_RING/FYVE/PHD"/>
</dbReference>
<feature type="compositionally biased region" description="Polar residues" evidence="6">
    <location>
        <begin position="517"/>
        <end position="541"/>
    </location>
</feature>
<dbReference type="InterPro" id="IPR019786">
    <property type="entry name" value="Zinc_finger_PHD-type_CS"/>
</dbReference>
<accession>A0A5N6R262</accession>
<feature type="compositionally biased region" description="Basic and acidic residues" evidence="6">
    <location>
        <begin position="720"/>
        <end position="737"/>
    </location>
</feature>
<dbReference type="PANTHER" id="PTHR14571:SF9">
    <property type="entry name" value="HISTONE-LYSINE N-METHYLTRANSFERASE SET-26-RELATED"/>
    <property type="match status" value="1"/>
</dbReference>
<feature type="compositionally biased region" description="Basic and acidic residues" evidence="6">
    <location>
        <begin position="675"/>
        <end position="706"/>
    </location>
</feature>
<sequence>MGRSHRYQSTDPPDDWVDESWTVDCLCGVNFDDGEEMVNCDECGVWVHTRCSRYVKGDDIFVCDKCKGKNGSNRNDSEETEVAQLLVELPTKTVRIESGGYGSNGLPAPAPAPAPRRPFRLWTDIPMEERVHVQGIPGGDPGLFGGLSSVFTPELWKCTGYVPKKFNFQYREFPCWDEKKEGDSRIEDENENQVDKGAGVLFSLSKERVFAAPVAALVGMRGRSEEEGGCDRKVAPLKEMKTWEGEELDARRLQNGGVKKERSLLRPVVVQSSKRKKEDWGTSKDRSGKKKARAAEKEADARKRGSHSSKTAFTPTSEFYEDRGPKFIKDDIKSIKTKNLKDAVVPEHMPDGYLAVDNNVEELKNNLPATKHSSEALPSDLPRCLLSSGAVLKEENDGHQVPTAVESSPGTVVGVGSSLENIDAGGVPVKEEVCGENDNLENSAEGSARPVVKPPIADLASTAPEVKDNLILQDFNGDMSLTSVQPSIKVKTEEDDTNSRGILNTQSSPLGDEKDTGISSVQMSENSKVNDAPLSCSQSSDHIQDAQLSDHKQDAERSSEAVSDYHIDKCDELSGGPCQLKRLEDSECSVAVKKIPSEAKHVLGFAEERSRSGVTILNSSAQPSQHKMVVPVGKSSSASSTIVPSKSSTTDDFKPADTQNPNPITMQRATSDCNVRNKKDLASSDVVKVEEKDDLPRNTVKERPKSSENSALKASHSSRISHDSVPKRTVSDSKDSVLHSTSKSTSAQNIVPSTGSSESAGSLHHQKSLHAQNKTPAPGLFQRVEKFHQASFPPSSKMNQSHGPSGHPPASNSPAILSDEELALLLHQELNSSPRVPRVPRMRNAGSLPQLASPGVTSMLIKRSSSSGGKDHSLVSRRKYKDTSKDGFRSSREIDDEAKKMDRVPSPDRRRQDAVHKADASTKEENGSPTGLLSVKKNIPSASTTTNSGPSSSTEANERNLSSIRNSPRNTSDDDTGAVGGPVPRTLPGLINEIMSKGRRMAYEELCNAVLPHWHNLRKHNGERYAYSSHSQAVLDCLRNRHEWAQLVDRGPKTNSSRKRRKSDADESEDNEYGKSRSTKEVEGKSLDSQREEFPKGKRKARKRRRLSLQGRGIKDVRKSRKADLLTDDDVGPFSDSSEESMFSEDEIQGGGACPAGSEASASLDDTGTLVVLEVATTVLDGQISVGESSPASSM</sequence>
<dbReference type="Gene3D" id="3.30.40.10">
    <property type="entry name" value="Zinc/RING finger domain, C3HC4 (zinc finger)"/>
    <property type="match status" value="1"/>
</dbReference>
<feature type="compositionally biased region" description="Polar residues" evidence="6">
    <location>
        <begin position="499"/>
        <end position="509"/>
    </location>
</feature>
<feature type="compositionally biased region" description="Basic residues" evidence="6">
    <location>
        <begin position="1097"/>
        <end position="1107"/>
    </location>
</feature>
<keyword evidence="5" id="KW-0539">Nucleus</keyword>
<feature type="region of interest" description="Disordered" evidence="6">
    <location>
        <begin position="269"/>
        <end position="318"/>
    </location>
</feature>
<dbReference type="Proteomes" id="UP000327013">
    <property type="component" value="Chromosome 5"/>
</dbReference>
<evidence type="ECO:0000256" key="4">
    <source>
        <dbReference type="ARBA" id="ARBA00022833"/>
    </source>
</evidence>
<feature type="compositionally biased region" description="Basic and acidic residues" evidence="6">
    <location>
        <begin position="1113"/>
        <end position="1125"/>
    </location>
</feature>
<feature type="compositionally biased region" description="Polar residues" evidence="6">
    <location>
        <begin position="738"/>
        <end position="760"/>
    </location>
</feature>
<feature type="compositionally biased region" description="Polar residues" evidence="6">
    <location>
        <begin position="308"/>
        <end position="317"/>
    </location>
</feature>
<evidence type="ECO:0000256" key="1">
    <source>
        <dbReference type="ARBA" id="ARBA00004123"/>
    </source>
</evidence>
<feature type="region of interest" description="Disordered" evidence="6">
    <location>
        <begin position="1048"/>
        <end position="1164"/>
    </location>
</feature>
<proteinExistence type="predicted"/>
<feature type="region of interest" description="Disordered" evidence="6">
    <location>
        <begin position="828"/>
        <end position="989"/>
    </location>
</feature>
<feature type="compositionally biased region" description="Basic and acidic residues" evidence="6">
    <location>
        <begin position="1072"/>
        <end position="1096"/>
    </location>
</feature>
<feature type="compositionally biased region" description="Basic and acidic residues" evidence="6">
    <location>
        <begin position="276"/>
        <end position="286"/>
    </location>
</feature>
<evidence type="ECO:0000256" key="3">
    <source>
        <dbReference type="ARBA" id="ARBA00022771"/>
    </source>
</evidence>
<dbReference type="EMBL" id="CM017325">
    <property type="protein sequence ID" value="KAE8055032.1"/>
    <property type="molecule type" value="Genomic_DNA"/>
</dbReference>
<protein>
    <recommendedName>
        <fullName evidence="7">Zinc finger PHD-type domain-containing protein</fullName>
    </recommendedName>
</protein>
<evidence type="ECO:0000313" key="9">
    <source>
        <dbReference type="Proteomes" id="UP000327013"/>
    </source>
</evidence>
<feature type="compositionally biased region" description="Polar residues" evidence="6">
    <location>
        <begin position="657"/>
        <end position="674"/>
    </location>
</feature>
<comment type="subcellular location">
    <subcellularLocation>
        <location evidence="1">Nucleus</location>
    </subcellularLocation>
</comment>
<gene>
    <name evidence="8" type="ORF">FH972_011902</name>
</gene>
<feature type="compositionally biased region" description="Basic and acidic residues" evidence="6">
    <location>
        <begin position="881"/>
        <end position="926"/>
    </location>
</feature>
<dbReference type="InterPro" id="IPR001965">
    <property type="entry name" value="Znf_PHD"/>
</dbReference>
<feature type="compositionally biased region" description="Polar residues" evidence="6">
    <location>
        <begin position="707"/>
        <end position="718"/>
    </location>
</feature>
<evidence type="ECO:0000313" key="8">
    <source>
        <dbReference type="EMBL" id="KAE8055032.1"/>
    </source>
</evidence>
<feature type="compositionally biased region" description="Acidic residues" evidence="6">
    <location>
        <begin position="1126"/>
        <end position="1148"/>
    </location>
</feature>
<keyword evidence="4" id="KW-0862">Zinc</keyword>
<evidence type="ECO:0000256" key="6">
    <source>
        <dbReference type="SAM" id="MobiDB-lite"/>
    </source>
</evidence>
<evidence type="ECO:0000259" key="7">
    <source>
        <dbReference type="SMART" id="SM00249"/>
    </source>
</evidence>
<feature type="compositionally biased region" description="Polar residues" evidence="6">
    <location>
        <begin position="634"/>
        <end position="648"/>
    </location>
</feature>
<dbReference type="AlphaFoldDB" id="A0A5N6R262"/>
<feature type="compositionally biased region" description="Polar residues" evidence="6">
    <location>
        <begin position="616"/>
        <end position="625"/>
    </location>
</feature>
<evidence type="ECO:0000256" key="5">
    <source>
        <dbReference type="ARBA" id="ARBA00023242"/>
    </source>
</evidence>
<evidence type="ECO:0000256" key="2">
    <source>
        <dbReference type="ARBA" id="ARBA00022723"/>
    </source>
</evidence>
<keyword evidence="9" id="KW-1185">Reference proteome</keyword>